<reference evidence="2" key="1">
    <citation type="submission" date="2021-07" db="EMBL/GenBank/DDBJ databases">
        <authorList>
            <person name="Durling M."/>
        </authorList>
    </citation>
    <scope>NUCLEOTIDE SEQUENCE</scope>
</reference>
<evidence type="ECO:0000313" key="3">
    <source>
        <dbReference type="Proteomes" id="UP000701801"/>
    </source>
</evidence>
<name>A0A9N9PX47_9HELO</name>
<dbReference type="EMBL" id="CAJVRM010000240">
    <property type="protein sequence ID" value="CAG8978103.1"/>
    <property type="molecule type" value="Genomic_DNA"/>
</dbReference>
<organism evidence="2 3">
    <name type="scientific">Hymenoscyphus albidus</name>
    <dbReference type="NCBI Taxonomy" id="595503"/>
    <lineage>
        <taxon>Eukaryota</taxon>
        <taxon>Fungi</taxon>
        <taxon>Dikarya</taxon>
        <taxon>Ascomycota</taxon>
        <taxon>Pezizomycotina</taxon>
        <taxon>Leotiomycetes</taxon>
        <taxon>Helotiales</taxon>
        <taxon>Helotiaceae</taxon>
        <taxon>Hymenoscyphus</taxon>
    </lineage>
</organism>
<evidence type="ECO:0000313" key="2">
    <source>
        <dbReference type="EMBL" id="CAG8978103.1"/>
    </source>
</evidence>
<dbReference type="Proteomes" id="UP000701801">
    <property type="component" value="Unassembled WGS sequence"/>
</dbReference>
<feature type="region of interest" description="Disordered" evidence="1">
    <location>
        <begin position="1"/>
        <end position="29"/>
    </location>
</feature>
<sequence>MYDHHPSSPDSFYSAIQSPENPASDHEMTDVHDIPVPAKRYCPSKSPAREIQQHCHIFFDESLYHSALSLLSDLVTAGASHPDCLNRPAITPIPFHIELVSALLIHPRWTTHLLQNESADLPARAITLLRNILSILGPLNANLGEAFSFSEPEGHRPMRGGRPRHVAETDTGSSSSEEERPDRMLGVIANSGRLRRCAKDFWHIVGWAFNCSVKYPKRWQYWKVWLEFMFDVLHEDYEERKRLDLEKHERDGRRPNQDPEYSMLRNSLLLEYLVHVKGRTSALKRVARSIFANGQEASLREFPEVYPNETRVPKDEQGRKRKREDSVQEANFGDYNDEMGDDAFESPKSPLSDDEGEEPEVDLLLGGTESIALRQCIVKLLSQATADISEEFAGTVDYFDSIYECTKVLPNPAFSLFLSPSRTSQLPVVVQTSLIQLSLLRLLPNNAPIPAKVLGRSRDEVTQEVLEKCYLPFPAMTSSVDDNTKLSILIENIFRIYVKQDGECYHTPVLDHAIEKGIKARENKIKDDRKKKSAQVRKRDDADRAMMRASAERLRSLFKWIEHKNLAHRRA</sequence>
<feature type="compositionally biased region" description="Polar residues" evidence="1">
    <location>
        <begin position="8"/>
        <end position="21"/>
    </location>
</feature>
<feature type="compositionally biased region" description="Acidic residues" evidence="1">
    <location>
        <begin position="335"/>
        <end position="344"/>
    </location>
</feature>
<comment type="caution">
    <text evidence="2">The sequence shown here is derived from an EMBL/GenBank/DDBJ whole genome shotgun (WGS) entry which is preliminary data.</text>
</comment>
<feature type="region of interest" description="Disordered" evidence="1">
    <location>
        <begin position="302"/>
        <end position="359"/>
    </location>
</feature>
<evidence type="ECO:0000256" key="1">
    <source>
        <dbReference type="SAM" id="MobiDB-lite"/>
    </source>
</evidence>
<accession>A0A9N9PX47</accession>
<feature type="region of interest" description="Disordered" evidence="1">
    <location>
        <begin position="151"/>
        <end position="182"/>
    </location>
</feature>
<protein>
    <submittedName>
        <fullName evidence="2">Uncharacterized protein</fullName>
    </submittedName>
</protein>
<dbReference type="OrthoDB" id="5411773at2759"/>
<gene>
    <name evidence="2" type="ORF">HYALB_00000776</name>
</gene>
<dbReference type="AlphaFoldDB" id="A0A9N9PX47"/>
<proteinExistence type="predicted"/>
<keyword evidence="3" id="KW-1185">Reference proteome</keyword>
<feature type="compositionally biased region" description="Basic and acidic residues" evidence="1">
    <location>
        <begin position="311"/>
        <end position="326"/>
    </location>
</feature>